<keyword evidence="3" id="KW-1185">Reference proteome</keyword>
<feature type="compositionally biased region" description="Pro residues" evidence="1">
    <location>
        <begin position="38"/>
        <end position="51"/>
    </location>
</feature>
<comment type="caution">
    <text evidence="2">The sequence shown here is derived from an EMBL/GenBank/DDBJ whole genome shotgun (WGS) entry which is preliminary data.</text>
</comment>
<reference evidence="3" key="1">
    <citation type="submission" date="2023-07" db="EMBL/GenBank/DDBJ databases">
        <title>30 novel species of actinomycetes from the DSMZ collection.</title>
        <authorList>
            <person name="Nouioui I."/>
        </authorList>
    </citation>
    <scope>NUCLEOTIDE SEQUENCE [LARGE SCALE GENOMIC DNA]</scope>
    <source>
        <strain evidence="3">DSM 42041</strain>
    </source>
</reference>
<evidence type="ECO:0000256" key="1">
    <source>
        <dbReference type="SAM" id="MobiDB-lite"/>
    </source>
</evidence>
<name>A0ABU2NMB6_9ACTN</name>
<dbReference type="EMBL" id="JAVREQ010000001">
    <property type="protein sequence ID" value="MDT0377192.1"/>
    <property type="molecule type" value="Genomic_DNA"/>
</dbReference>
<proteinExistence type="predicted"/>
<gene>
    <name evidence="2" type="ORF">RM572_00165</name>
</gene>
<feature type="region of interest" description="Disordered" evidence="1">
    <location>
        <begin position="1"/>
        <end position="60"/>
    </location>
</feature>
<feature type="region of interest" description="Disordered" evidence="1">
    <location>
        <begin position="214"/>
        <end position="239"/>
    </location>
</feature>
<evidence type="ECO:0000313" key="2">
    <source>
        <dbReference type="EMBL" id="MDT0377192.1"/>
    </source>
</evidence>
<dbReference type="Proteomes" id="UP001183414">
    <property type="component" value="Unassembled WGS sequence"/>
</dbReference>
<dbReference type="RefSeq" id="WP_311671199.1">
    <property type="nucleotide sequence ID" value="NZ_JAVREQ010000001.1"/>
</dbReference>
<evidence type="ECO:0000313" key="3">
    <source>
        <dbReference type="Proteomes" id="UP001183414"/>
    </source>
</evidence>
<organism evidence="2 3">
    <name type="scientific">Streptomyces hazeniae</name>
    <dbReference type="NCBI Taxonomy" id="3075538"/>
    <lineage>
        <taxon>Bacteria</taxon>
        <taxon>Bacillati</taxon>
        <taxon>Actinomycetota</taxon>
        <taxon>Actinomycetes</taxon>
        <taxon>Kitasatosporales</taxon>
        <taxon>Streptomycetaceae</taxon>
        <taxon>Streptomyces</taxon>
    </lineage>
</organism>
<accession>A0ABU2NMB6</accession>
<sequence length="239" mass="24911">MRFLHHPPPRDDFPSRTALSVSPGAAPQPERSETPRPSAAPPVPDGMPEPRPYGHLGPEDGACLMETASLLGAGPFTDSPRGTDPALAALARSVNDSVGDRARVALRPLAADLADARPADRGFAPRLIADVLHAAREAAPAARGLAAREARCRARARRVSASPGGRTAAARDTVWWRGPGRHHLEHALRVLLRAPDAERRLVAVLHDAVGAARRATAGGAGPVASENPPRPSSPSATVG</sequence>
<protein>
    <submittedName>
        <fullName evidence="2">Uncharacterized protein</fullName>
    </submittedName>
</protein>